<organism evidence="1">
    <name type="scientific">Anguilla anguilla</name>
    <name type="common">European freshwater eel</name>
    <name type="synonym">Muraena anguilla</name>
    <dbReference type="NCBI Taxonomy" id="7936"/>
    <lineage>
        <taxon>Eukaryota</taxon>
        <taxon>Metazoa</taxon>
        <taxon>Chordata</taxon>
        <taxon>Craniata</taxon>
        <taxon>Vertebrata</taxon>
        <taxon>Euteleostomi</taxon>
        <taxon>Actinopterygii</taxon>
        <taxon>Neopterygii</taxon>
        <taxon>Teleostei</taxon>
        <taxon>Anguilliformes</taxon>
        <taxon>Anguillidae</taxon>
        <taxon>Anguilla</taxon>
    </lineage>
</organism>
<dbReference type="EMBL" id="GBXM01103358">
    <property type="protein sequence ID" value="JAH05219.1"/>
    <property type="molecule type" value="Transcribed_RNA"/>
</dbReference>
<protein>
    <submittedName>
        <fullName evidence="1">Uncharacterized protein</fullName>
    </submittedName>
</protein>
<proteinExistence type="predicted"/>
<dbReference type="AlphaFoldDB" id="A0A0E9PL17"/>
<sequence>MHLQQCRMDLDFPLTLSVEYGFSSLIWSVIHNKHCALAIFEHWF</sequence>
<reference evidence="1" key="2">
    <citation type="journal article" date="2015" name="Fish Shellfish Immunol.">
        <title>Early steps in the European eel (Anguilla anguilla)-Vibrio vulnificus interaction in the gills: Role of the RtxA13 toxin.</title>
        <authorList>
            <person name="Callol A."/>
            <person name="Pajuelo D."/>
            <person name="Ebbesson L."/>
            <person name="Teles M."/>
            <person name="MacKenzie S."/>
            <person name="Amaro C."/>
        </authorList>
    </citation>
    <scope>NUCLEOTIDE SEQUENCE</scope>
</reference>
<name>A0A0E9PL17_ANGAN</name>
<accession>A0A0E9PL17</accession>
<evidence type="ECO:0000313" key="1">
    <source>
        <dbReference type="EMBL" id="JAH05219.1"/>
    </source>
</evidence>
<reference evidence="1" key="1">
    <citation type="submission" date="2014-11" db="EMBL/GenBank/DDBJ databases">
        <authorList>
            <person name="Amaro Gonzalez C."/>
        </authorList>
    </citation>
    <scope>NUCLEOTIDE SEQUENCE</scope>
</reference>